<evidence type="ECO:0000313" key="3">
    <source>
        <dbReference type="Proteomes" id="UP000294933"/>
    </source>
</evidence>
<accession>A0A4Y7PYS2</accession>
<dbReference type="STRING" id="50990.A0A4Y7PYS2"/>
<feature type="domain" description="F-box" evidence="1">
    <location>
        <begin position="1"/>
        <end position="47"/>
    </location>
</feature>
<dbReference type="SUPFAM" id="SSF81383">
    <property type="entry name" value="F-box domain"/>
    <property type="match status" value="1"/>
</dbReference>
<dbReference type="Proteomes" id="UP000294933">
    <property type="component" value="Unassembled WGS sequence"/>
</dbReference>
<proteinExistence type="predicted"/>
<dbReference type="SMART" id="SM00256">
    <property type="entry name" value="FBOX"/>
    <property type="match status" value="1"/>
</dbReference>
<dbReference type="InterPro" id="IPR001810">
    <property type="entry name" value="F-box_dom"/>
</dbReference>
<evidence type="ECO:0000259" key="1">
    <source>
        <dbReference type="PROSITE" id="PS50181"/>
    </source>
</evidence>
<dbReference type="PROSITE" id="PS50181">
    <property type="entry name" value="FBOX"/>
    <property type="match status" value="1"/>
</dbReference>
<protein>
    <recommendedName>
        <fullName evidence="1">F-box domain-containing protein</fullName>
    </recommendedName>
</protein>
<dbReference type="EMBL" id="ML170187">
    <property type="protein sequence ID" value="TDL20553.1"/>
    <property type="molecule type" value="Genomic_DNA"/>
</dbReference>
<reference evidence="2 3" key="1">
    <citation type="submission" date="2018-06" db="EMBL/GenBank/DDBJ databases">
        <title>A transcriptomic atlas of mushroom development highlights an independent origin of complex multicellularity.</title>
        <authorList>
            <consortium name="DOE Joint Genome Institute"/>
            <person name="Krizsan K."/>
            <person name="Almasi E."/>
            <person name="Merenyi Z."/>
            <person name="Sahu N."/>
            <person name="Viragh M."/>
            <person name="Koszo T."/>
            <person name="Mondo S."/>
            <person name="Kiss B."/>
            <person name="Balint B."/>
            <person name="Kues U."/>
            <person name="Barry K."/>
            <person name="Hegedus J.C."/>
            <person name="Henrissat B."/>
            <person name="Johnson J."/>
            <person name="Lipzen A."/>
            <person name="Ohm R."/>
            <person name="Nagy I."/>
            <person name="Pangilinan J."/>
            <person name="Yan J."/>
            <person name="Xiong Y."/>
            <person name="Grigoriev I.V."/>
            <person name="Hibbett D.S."/>
            <person name="Nagy L.G."/>
        </authorList>
    </citation>
    <scope>NUCLEOTIDE SEQUENCE [LARGE SCALE GENOMIC DNA]</scope>
    <source>
        <strain evidence="2 3">SZMC22713</strain>
    </source>
</reference>
<evidence type="ECO:0000313" key="2">
    <source>
        <dbReference type="EMBL" id="TDL20553.1"/>
    </source>
</evidence>
<keyword evidence="3" id="KW-1185">Reference proteome</keyword>
<organism evidence="2 3">
    <name type="scientific">Rickenella mellea</name>
    <dbReference type="NCBI Taxonomy" id="50990"/>
    <lineage>
        <taxon>Eukaryota</taxon>
        <taxon>Fungi</taxon>
        <taxon>Dikarya</taxon>
        <taxon>Basidiomycota</taxon>
        <taxon>Agaricomycotina</taxon>
        <taxon>Agaricomycetes</taxon>
        <taxon>Hymenochaetales</taxon>
        <taxon>Rickenellaceae</taxon>
        <taxon>Rickenella</taxon>
    </lineage>
</organism>
<dbReference type="Pfam" id="PF00646">
    <property type="entry name" value="F-box"/>
    <property type="match status" value="1"/>
</dbReference>
<dbReference type="AlphaFoldDB" id="A0A4Y7PYS2"/>
<gene>
    <name evidence="2" type="ORF">BD410DRAFT_790777</name>
</gene>
<name>A0A4Y7PYS2_9AGAM</name>
<dbReference type="InterPro" id="IPR036047">
    <property type="entry name" value="F-box-like_dom_sf"/>
</dbReference>
<dbReference type="VEuPathDB" id="FungiDB:BD410DRAFT_790777"/>
<dbReference type="OrthoDB" id="550575at2759"/>
<sequence>MLSALPPEIVLNVLSYINIHQIHRLQLVSRTWNSFISTNESTIYRECAVLHLFAKPDIPLCDARGSLHGTWLDDLNSWKDLFQRLFSLEHNWEGAGCQFPQPPIEKYMSHATLGVHRIKVDEEHGLVISTHRRGGLVVSSINHGGMLFKLSSNYVRRRAHVEYASGYVIFDRLDPHSLEVWRLETPSWDGTSIPSDPPNRSRLHPTQIAASQHEIQYRDPSGQGCFSPWAHLCPPTDMRAYRFVYPTLLVASFIGHAMYLFDIPSATLIQSVLLEEHRFFTEPDALLTYVELGARHIFVCTAHGILIVPRSNPTISAVVEFPGDEPHMRIPALAAVAALQLHQVTHRIQILCQ</sequence>
<dbReference type="Gene3D" id="1.20.1280.50">
    <property type="match status" value="1"/>
</dbReference>